<dbReference type="SUPFAM" id="SSF52540">
    <property type="entry name" value="P-loop containing nucleoside triphosphate hydrolases"/>
    <property type="match status" value="1"/>
</dbReference>
<name>B8MCX3_TALSN</name>
<dbReference type="OrthoDB" id="6500128at2759"/>
<keyword evidence="3" id="KW-1133">Transmembrane helix</keyword>
<keyword evidence="5" id="KW-1185">Reference proteome</keyword>
<dbReference type="VEuPathDB" id="FungiDB:TSTA_113250"/>
<dbReference type="InterPro" id="IPR027417">
    <property type="entry name" value="P-loop_NTPase"/>
</dbReference>
<dbReference type="PANTHER" id="PTHR24223">
    <property type="entry name" value="ATP-BINDING CASSETTE SUB-FAMILY C"/>
    <property type="match status" value="1"/>
</dbReference>
<evidence type="ECO:0000313" key="4">
    <source>
        <dbReference type="EMBL" id="EED17499.1"/>
    </source>
</evidence>
<evidence type="ECO:0000256" key="3">
    <source>
        <dbReference type="SAM" id="Phobius"/>
    </source>
</evidence>
<dbReference type="RefSeq" id="XP_002481491.1">
    <property type="nucleotide sequence ID" value="XM_002481446.1"/>
</dbReference>
<dbReference type="eggNOG" id="KOG0054">
    <property type="taxonomic scope" value="Eukaryota"/>
</dbReference>
<feature type="transmembrane region" description="Helical" evidence="3">
    <location>
        <begin position="15"/>
        <end position="34"/>
    </location>
</feature>
<reference evidence="5" key="1">
    <citation type="journal article" date="2015" name="Genome Announc.">
        <title>Genome sequence of the AIDS-associated pathogen Penicillium marneffei (ATCC18224) and its near taxonomic relative Talaromyces stipitatus (ATCC10500).</title>
        <authorList>
            <person name="Nierman W.C."/>
            <person name="Fedorova-Abrams N.D."/>
            <person name="Andrianopoulos A."/>
        </authorList>
    </citation>
    <scope>NUCLEOTIDE SEQUENCE [LARGE SCALE GENOMIC DNA]</scope>
    <source>
        <strain evidence="5">ATCC 10500 / CBS 375.48 / QM 6759 / NRRL 1006</strain>
    </source>
</reference>
<feature type="transmembrane region" description="Helical" evidence="3">
    <location>
        <begin position="46"/>
        <end position="65"/>
    </location>
</feature>
<organism evidence="4 5">
    <name type="scientific">Talaromyces stipitatus (strain ATCC 10500 / CBS 375.48 / QM 6759 / NRRL 1006)</name>
    <name type="common">Penicillium stipitatum</name>
    <dbReference type="NCBI Taxonomy" id="441959"/>
    <lineage>
        <taxon>Eukaryota</taxon>
        <taxon>Fungi</taxon>
        <taxon>Dikarya</taxon>
        <taxon>Ascomycota</taxon>
        <taxon>Pezizomycotina</taxon>
        <taxon>Eurotiomycetes</taxon>
        <taxon>Eurotiomycetidae</taxon>
        <taxon>Eurotiales</taxon>
        <taxon>Trichocomaceae</taxon>
        <taxon>Talaromyces</taxon>
        <taxon>Talaromyces sect. Talaromyces</taxon>
    </lineage>
</organism>
<dbReference type="InterPro" id="IPR050173">
    <property type="entry name" value="ABC_transporter_C-like"/>
</dbReference>
<protein>
    <recommendedName>
        <fullName evidence="6">ABC transmembrane type-1 domain-containing protein</fullName>
    </recommendedName>
</protein>
<dbReference type="GeneID" id="8101637"/>
<keyword evidence="3" id="KW-0472">Membrane</keyword>
<dbReference type="EMBL" id="EQ962655">
    <property type="protein sequence ID" value="EED17499.1"/>
    <property type="molecule type" value="Genomic_DNA"/>
</dbReference>
<dbReference type="GO" id="GO:0042626">
    <property type="term" value="F:ATPase-coupled transmembrane transporter activity"/>
    <property type="evidence" value="ECO:0007669"/>
    <property type="project" value="TreeGrafter"/>
</dbReference>
<dbReference type="Proteomes" id="UP000001745">
    <property type="component" value="Unassembled WGS sequence"/>
</dbReference>
<dbReference type="InParanoid" id="B8MCX3"/>
<evidence type="ECO:0008006" key="6">
    <source>
        <dbReference type="Google" id="ProtNLM"/>
    </source>
</evidence>
<sequence>MNTNALLLDVFHQRWLNLILDLVVTAIAVTIVALASQIHGLSSDGALGVALSNVVSFSRILMYLIQAWTQMETSMVIVPNGDWSTQGAIRFKNLTSGYGQEADIKSETKVTDFDSSAQSSPILKDITLNIEPDSKVGDHSNEEILSALAEGRIFGLIESRGGLSPTLNESSLLSGQQQLICPARALINRSRTLILGEATSNIDKETETKMMKADSRPISRMHYPCGGTSTTENSRFRFCISVG</sequence>
<evidence type="ECO:0000313" key="5">
    <source>
        <dbReference type="Proteomes" id="UP000001745"/>
    </source>
</evidence>
<evidence type="ECO:0000256" key="1">
    <source>
        <dbReference type="ARBA" id="ARBA00022741"/>
    </source>
</evidence>
<accession>B8MCX3</accession>
<keyword evidence="3" id="KW-0812">Transmembrane</keyword>
<dbReference type="AlphaFoldDB" id="B8MCX3"/>
<evidence type="ECO:0000256" key="2">
    <source>
        <dbReference type="ARBA" id="ARBA00022840"/>
    </source>
</evidence>
<dbReference type="PhylomeDB" id="B8MCX3"/>
<dbReference type="GO" id="GO:0005524">
    <property type="term" value="F:ATP binding"/>
    <property type="evidence" value="ECO:0007669"/>
    <property type="project" value="UniProtKB-KW"/>
</dbReference>
<dbReference type="STRING" id="441959.B8MCX3"/>
<dbReference type="Gene3D" id="3.40.50.300">
    <property type="entry name" value="P-loop containing nucleotide triphosphate hydrolases"/>
    <property type="match status" value="1"/>
</dbReference>
<keyword evidence="1" id="KW-0547">Nucleotide-binding</keyword>
<keyword evidence="2" id="KW-0067">ATP-binding</keyword>
<proteinExistence type="predicted"/>
<gene>
    <name evidence="4" type="ORF">TSTA_113250</name>
</gene>
<dbReference type="GO" id="GO:0016020">
    <property type="term" value="C:membrane"/>
    <property type="evidence" value="ECO:0007669"/>
    <property type="project" value="TreeGrafter"/>
</dbReference>
<dbReference type="HOGENOM" id="CLU_1143191_0_0_1"/>